<sequence>MTPYRSLTGTLTRLPVLRNPWLRRGLFVVLLAICAALTLFPQKYRAAVSLTPTDPGTLGLSGTLGQLGAVNSVFGNQAAIEVSQKVAHSEYVRSIVAKQTNLEQRLQLSPIEVHRWLERHVDITVLRGGIMQIELKQRDAEFARRVVSAYGEAVRSQLALIARRQTEQKRAILQQLFERAGDRLSKARTAYDTFRLSTRYSSPQAAFYAAGDRIPALEADIRAKEVDLNAMRQFATDDNIRVRQMIAAIDALRQQLAVAKSTSPQQDSSVGQVVRQTTEAERLSRELDIAQSLYENYKRFLQGTSVEDLTSGVTIRILEPAYIDSERQLNFGPLALGVLILLLALALEFYPLRPPLSETRLAEKEA</sequence>
<keyword evidence="1" id="KW-1133">Transmembrane helix</keyword>
<dbReference type="Proteomes" id="UP000575241">
    <property type="component" value="Unassembled WGS sequence"/>
</dbReference>
<keyword evidence="1" id="KW-0812">Transmembrane</keyword>
<name>A0A7W7K294_9SPHN</name>
<reference evidence="2 3" key="1">
    <citation type="submission" date="2020-08" db="EMBL/GenBank/DDBJ databases">
        <title>Functional genomics of gut bacteria from endangered species of beetles.</title>
        <authorList>
            <person name="Carlos-Shanley C."/>
        </authorList>
    </citation>
    <scope>NUCLEOTIDE SEQUENCE [LARGE SCALE GENOMIC DNA]</scope>
    <source>
        <strain evidence="2 3">S00224</strain>
    </source>
</reference>
<organism evidence="2 3">
    <name type="scientific">Sphingomonas kyeonggiensis</name>
    <dbReference type="NCBI Taxonomy" id="1268553"/>
    <lineage>
        <taxon>Bacteria</taxon>
        <taxon>Pseudomonadati</taxon>
        <taxon>Pseudomonadota</taxon>
        <taxon>Alphaproteobacteria</taxon>
        <taxon>Sphingomonadales</taxon>
        <taxon>Sphingomonadaceae</taxon>
        <taxon>Sphingomonas</taxon>
    </lineage>
</organism>
<dbReference type="PANTHER" id="PTHR32309:SF31">
    <property type="entry name" value="CAPSULAR EXOPOLYSACCHARIDE FAMILY"/>
    <property type="match status" value="1"/>
</dbReference>
<feature type="transmembrane region" description="Helical" evidence="1">
    <location>
        <begin position="21"/>
        <end position="40"/>
    </location>
</feature>
<protein>
    <recommendedName>
        <fullName evidence="4">Capsule biosynthesis protein</fullName>
    </recommendedName>
</protein>
<dbReference type="AlphaFoldDB" id="A0A7W7K294"/>
<proteinExistence type="predicted"/>
<keyword evidence="1" id="KW-0472">Membrane</keyword>
<dbReference type="EMBL" id="JACHLN010000002">
    <property type="protein sequence ID" value="MBB4839726.1"/>
    <property type="molecule type" value="Genomic_DNA"/>
</dbReference>
<gene>
    <name evidence="2" type="ORF">HNP52_002795</name>
</gene>
<evidence type="ECO:0000313" key="3">
    <source>
        <dbReference type="Proteomes" id="UP000575241"/>
    </source>
</evidence>
<evidence type="ECO:0008006" key="4">
    <source>
        <dbReference type="Google" id="ProtNLM"/>
    </source>
</evidence>
<evidence type="ECO:0000256" key="1">
    <source>
        <dbReference type="SAM" id="Phobius"/>
    </source>
</evidence>
<comment type="caution">
    <text evidence="2">The sequence shown here is derived from an EMBL/GenBank/DDBJ whole genome shotgun (WGS) entry which is preliminary data.</text>
</comment>
<dbReference type="InterPro" id="IPR050445">
    <property type="entry name" value="Bact_polysacc_biosynth/exp"/>
</dbReference>
<dbReference type="PANTHER" id="PTHR32309">
    <property type="entry name" value="TYROSINE-PROTEIN KINASE"/>
    <property type="match status" value="1"/>
</dbReference>
<accession>A0A7W7K294</accession>
<dbReference type="RefSeq" id="WP_184168063.1">
    <property type="nucleotide sequence ID" value="NZ_JACHLN010000002.1"/>
</dbReference>
<keyword evidence="3" id="KW-1185">Reference proteome</keyword>
<evidence type="ECO:0000313" key="2">
    <source>
        <dbReference type="EMBL" id="MBB4839726.1"/>
    </source>
</evidence>